<evidence type="ECO:0000313" key="2">
    <source>
        <dbReference type="EMBL" id="KAF7770721.1"/>
    </source>
</evidence>
<dbReference type="Gene3D" id="3.40.50.11350">
    <property type="match status" value="1"/>
</dbReference>
<keyword evidence="1" id="KW-0472">Membrane</keyword>
<organism evidence="2 3">
    <name type="scientific">Agaricus bisporus var. burnettii</name>
    <dbReference type="NCBI Taxonomy" id="192524"/>
    <lineage>
        <taxon>Eukaryota</taxon>
        <taxon>Fungi</taxon>
        <taxon>Dikarya</taxon>
        <taxon>Basidiomycota</taxon>
        <taxon>Agaricomycotina</taxon>
        <taxon>Agaricomycetes</taxon>
        <taxon>Agaricomycetidae</taxon>
        <taxon>Agaricales</taxon>
        <taxon>Agaricineae</taxon>
        <taxon>Agaricaceae</taxon>
        <taxon>Agaricus</taxon>
    </lineage>
</organism>
<dbReference type="CDD" id="cd11296">
    <property type="entry name" value="O-FucT_like"/>
    <property type="match status" value="1"/>
</dbReference>
<comment type="caution">
    <text evidence="2">The sequence shown here is derived from an EMBL/GenBank/DDBJ whole genome shotgun (WGS) entry which is preliminary data.</text>
</comment>
<keyword evidence="1" id="KW-1133">Transmembrane helix</keyword>
<feature type="transmembrane region" description="Helical" evidence="1">
    <location>
        <begin position="36"/>
        <end position="54"/>
    </location>
</feature>
<gene>
    <name evidence="2" type="ORF">Agabi119p4_6695</name>
</gene>
<evidence type="ECO:0000313" key="3">
    <source>
        <dbReference type="Proteomes" id="UP000629468"/>
    </source>
</evidence>
<dbReference type="Proteomes" id="UP000629468">
    <property type="component" value="Unassembled WGS sequence"/>
</dbReference>
<evidence type="ECO:0000256" key="1">
    <source>
        <dbReference type="SAM" id="Phobius"/>
    </source>
</evidence>
<sequence>MASPNYSYSLLPTHSGGLEKSSTIPSYLRVLSSRRIARFVAFILLTFASFTFIISHTPDFRTQHTSPFSNQALEYPTYPIPRDLPPLSTSEGAVTTLPPLYHEYTAYEDALPQHDYSLPSEDSDTRFVFFANHAWGAGWGNIMQSMILEAHLAFASGRTFVFDNYTWNREGEYSDFNGRVIPSQIPLSALVAGPIIGLPYTNSTMALTHPRAVSRRYYNHVCPKPYIIHSDEVKNTLTADPSALEMMNVWIEKLKNIEDRCVEIEIDTPQVFDIWLFGSTQLHDIVPTLLNSPIVKDFSWSPLVNHAFRQNQGHFSSHRERSLSQILFPSILSVYNDSAHMASLTPTPSPAQTKPLPLLALHLRRGDFIQHCDGLAQWRSTYTGFNTLPSLPDRFFAENNTLLAQLSEQEIKDRYREKCFPDVDAVRRRVVRAVKEWRTTRLENELAKRWWIPRGWMTNAEETRVKKMLRKVYIMTNGDLEFLQELKEGLYGDAHLSSVTSHSSSVDSGFDYDFVWDWDEVSTSRDLEWGWETKYVAQAMDMYVGQRAELFVGNGFSSLTANVVLMRFAAGVEPWRTRFW</sequence>
<keyword evidence="1" id="KW-0812">Transmembrane</keyword>
<accession>A0A8H7EZW6</accession>
<reference evidence="2 3" key="1">
    <citation type="journal article" name="Sci. Rep.">
        <title>Telomere-to-telomere assembled and centromere annotated genomes of the two main subspecies of the button mushroom Agaricus bisporus reveal especially polymorphic chromosome ends.</title>
        <authorList>
            <person name="Sonnenberg A.S.M."/>
            <person name="Sedaghat-Telgerd N."/>
            <person name="Lavrijssen B."/>
            <person name="Ohm R.A."/>
            <person name="Hendrickx P.M."/>
            <person name="Scholtmeijer K."/>
            <person name="Baars J.J.P."/>
            <person name="van Peer A."/>
        </authorList>
    </citation>
    <scope>NUCLEOTIDE SEQUENCE [LARGE SCALE GENOMIC DNA]</scope>
    <source>
        <strain evidence="2 3">H119_p4</strain>
    </source>
</reference>
<name>A0A8H7EZW6_AGABI</name>
<proteinExistence type="predicted"/>
<dbReference type="EMBL" id="JABXXO010000009">
    <property type="protein sequence ID" value="KAF7770721.1"/>
    <property type="molecule type" value="Genomic_DNA"/>
</dbReference>
<dbReference type="AlphaFoldDB" id="A0A8H7EZW6"/>
<protein>
    <submittedName>
        <fullName evidence="2">Uncharacterized protein</fullName>
    </submittedName>
</protein>